<evidence type="ECO:0000256" key="1">
    <source>
        <dbReference type="ARBA" id="ARBA00022679"/>
    </source>
</evidence>
<evidence type="ECO:0008006" key="6">
    <source>
        <dbReference type="Google" id="ProtNLM"/>
    </source>
</evidence>
<comment type="caution">
    <text evidence="4">The sequence shown here is derived from an EMBL/GenBank/DDBJ whole genome shotgun (WGS) entry which is preliminary data.</text>
</comment>
<feature type="domain" description="Glucosyltransferase 3-like C-terminal" evidence="3">
    <location>
        <begin position="199"/>
        <end position="299"/>
    </location>
</feature>
<keyword evidence="1" id="KW-0808">Transferase</keyword>
<dbReference type="EMBL" id="MKIQ01000002">
    <property type="protein sequence ID" value="OFI47845.1"/>
    <property type="molecule type" value="Genomic_DNA"/>
</dbReference>
<evidence type="ECO:0000259" key="3">
    <source>
        <dbReference type="Pfam" id="PF26337"/>
    </source>
</evidence>
<accession>A0A9Q5JHU3</accession>
<keyword evidence="5" id="KW-1185">Reference proteome</keyword>
<dbReference type="AlphaFoldDB" id="A0A9Q5JHU3"/>
<evidence type="ECO:0000313" key="4">
    <source>
        <dbReference type="EMBL" id="OFI47845.1"/>
    </source>
</evidence>
<dbReference type="RefSeq" id="WP_070786953.1">
    <property type="nucleotide sequence ID" value="NZ_MKIQ01000002.1"/>
</dbReference>
<evidence type="ECO:0000259" key="2">
    <source>
        <dbReference type="Pfam" id="PF26334"/>
    </source>
</evidence>
<dbReference type="Proteomes" id="UP000177273">
    <property type="component" value="Unassembled WGS sequence"/>
</dbReference>
<dbReference type="Pfam" id="PF26337">
    <property type="entry name" value="Gtf3_C"/>
    <property type="match status" value="1"/>
</dbReference>
<evidence type="ECO:0000313" key="5">
    <source>
        <dbReference type="Proteomes" id="UP000177273"/>
    </source>
</evidence>
<proteinExistence type="predicted"/>
<feature type="domain" description="Glucosyltransferase 3-like N-terminal" evidence="2">
    <location>
        <begin position="19"/>
        <end position="156"/>
    </location>
</feature>
<sequence>MTIWTSTLVIPNYYSQKELYVKNKQTAQISKSLGFESLEYHIYNDRDKSDDELSHDISVIISEVKTGDVVFLQYPMLQGNIRYDIEFIRQLKEKNIKLVGIVWDIPAWEFDSTINALEDDIQRELQHFDILIVENTMMKDRIKYLCKFKKKIITLGITDYLLDDKISYYIEKSDNIYQVSGASDELISLDNIDKIESIQQFLLIKKYSGFGFVVNNDLNNSLLLSVFLSVGLPVVIPYSSHQSNMVKEYKLGVVYSSLKDLREQIGCIDDFDYEALKLNVSKISQLTSSGFFTKRAMIAVVDNIYRI</sequence>
<protein>
    <recommendedName>
        <fullName evidence="6">Beta-1,6-galactofuranosyltransferase</fullName>
    </recommendedName>
</protein>
<dbReference type="Gene3D" id="3.40.50.2000">
    <property type="entry name" value="Glycogen Phosphorylase B"/>
    <property type="match status" value="1"/>
</dbReference>
<dbReference type="Pfam" id="PF26334">
    <property type="entry name" value="Gtf3_N"/>
    <property type="match status" value="1"/>
</dbReference>
<gene>
    <name evidence="4" type="ORF">BG262_07585</name>
</gene>
<dbReference type="InterPro" id="IPR058592">
    <property type="entry name" value="Gtf3_C"/>
</dbReference>
<dbReference type="OrthoDB" id="9790931at2"/>
<organism evidence="4 5">
    <name type="scientific">Floricoccus penangensis</name>
    <dbReference type="NCBI Taxonomy" id="1859475"/>
    <lineage>
        <taxon>Bacteria</taxon>
        <taxon>Bacillati</taxon>
        <taxon>Bacillota</taxon>
        <taxon>Bacilli</taxon>
        <taxon>Lactobacillales</taxon>
        <taxon>Streptococcaceae</taxon>
        <taxon>Floricoccus</taxon>
    </lineage>
</organism>
<dbReference type="InterPro" id="IPR058591">
    <property type="entry name" value="Gtf3_N"/>
</dbReference>
<name>A0A9Q5JHU3_9LACT</name>
<reference evidence="5" key="1">
    <citation type="submission" date="2016-09" db="EMBL/GenBank/DDBJ databases">
        <title>Draft genome sequence of a novel species of the family Streptococcaceae isolated from flowers.</title>
        <authorList>
            <person name="Chuah L.-O."/>
            <person name="Yap K.-P."/>
            <person name="Thong K.L."/>
            <person name="Liong M.T."/>
            <person name="Ahmad R."/>
            <person name="Rusul G."/>
        </authorList>
    </citation>
    <scope>NUCLEOTIDE SEQUENCE [LARGE SCALE GENOMIC DNA]</scope>
    <source>
        <strain evidence="5">HibF3</strain>
    </source>
</reference>